<sequence>MGKTAVEQNFHDIMEPLVGFGLKKYQIKSFETRGLLRESAAGILYAGQSTKVKELLYAFQDGALSSCILMFNMQETNIALDVAKFYAERYKLSGKIGDMYMFEAPDQSFSVAVSTNQEMGLHAMYLRNHGQELLN</sequence>
<proteinExistence type="predicted"/>
<keyword evidence="2" id="KW-1185">Reference proteome</keyword>
<dbReference type="AlphaFoldDB" id="A0A2T8HLM1"/>
<dbReference type="EMBL" id="QDKG01000001">
    <property type="protein sequence ID" value="PVH26325.1"/>
    <property type="molecule type" value="Genomic_DNA"/>
</dbReference>
<dbReference type="RefSeq" id="WP_116774191.1">
    <property type="nucleotide sequence ID" value="NZ_QDKG01000001.1"/>
</dbReference>
<gene>
    <name evidence="1" type="ORF">DC487_01470</name>
</gene>
<dbReference type="Proteomes" id="UP000245627">
    <property type="component" value="Unassembled WGS sequence"/>
</dbReference>
<protein>
    <submittedName>
        <fullName evidence="1">Uncharacterized protein</fullName>
    </submittedName>
</protein>
<accession>A0A2T8HLM1</accession>
<name>A0A2T8HLM1_9SPHI</name>
<organism evidence="1 2">
    <name type="scientific">Sphingobacterium corticibacter</name>
    <dbReference type="NCBI Taxonomy" id="2171749"/>
    <lineage>
        <taxon>Bacteria</taxon>
        <taxon>Pseudomonadati</taxon>
        <taxon>Bacteroidota</taxon>
        <taxon>Sphingobacteriia</taxon>
        <taxon>Sphingobacteriales</taxon>
        <taxon>Sphingobacteriaceae</taxon>
        <taxon>Sphingobacterium</taxon>
    </lineage>
</organism>
<evidence type="ECO:0000313" key="2">
    <source>
        <dbReference type="Proteomes" id="UP000245627"/>
    </source>
</evidence>
<reference evidence="1 2" key="1">
    <citation type="submission" date="2018-04" db="EMBL/GenBank/DDBJ databases">
        <title>Sphingobacterium cortibacter sp. nov.</title>
        <authorList>
            <person name="Li Y."/>
        </authorList>
    </citation>
    <scope>NUCLEOTIDE SEQUENCE [LARGE SCALE GENOMIC DNA]</scope>
    <source>
        <strain evidence="1 2">2c-3</strain>
    </source>
</reference>
<evidence type="ECO:0000313" key="1">
    <source>
        <dbReference type="EMBL" id="PVH26325.1"/>
    </source>
</evidence>
<dbReference type="OrthoDB" id="714388at2"/>
<comment type="caution">
    <text evidence="1">The sequence shown here is derived from an EMBL/GenBank/DDBJ whole genome shotgun (WGS) entry which is preliminary data.</text>
</comment>